<evidence type="ECO:0000256" key="1">
    <source>
        <dbReference type="ARBA" id="ARBA00004635"/>
    </source>
</evidence>
<organism evidence="7 8">
    <name type="scientific">Neolamprologus brichardi</name>
    <name type="common">Fairy cichlid</name>
    <name type="synonym">Lamprologus brichardi</name>
    <dbReference type="NCBI Taxonomy" id="32507"/>
    <lineage>
        <taxon>Eukaryota</taxon>
        <taxon>Metazoa</taxon>
        <taxon>Chordata</taxon>
        <taxon>Craniata</taxon>
        <taxon>Vertebrata</taxon>
        <taxon>Euteleostomi</taxon>
        <taxon>Actinopterygii</taxon>
        <taxon>Neopterygii</taxon>
        <taxon>Teleostei</taxon>
        <taxon>Neoteleostei</taxon>
        <taxon>Acanthomorphata</taxon>
        <taxon>Ovalentaria</taxon>
        <taxon>Cichlomorphae</taxon>
        <taxon>Cichliformes</taxon>
        <taxon>Cichlidae</taxon>
        <taxon>African cichlids</taxon>
        <taxon>Pseudocrenilabrinae</taxon>
        <taxon>Lamprologini</taxon>
        <taxon>Neolamprologus</taxon>
    </lineage>
</organism>
<dbReference type="FunFam" id="1.10.287.110:FF:000017">
    <property type="entry name" value="dnaJ homolog subfamily C member 5"/>
    <property type="match status" value="1"/>
</dbReference>
<dbReference type="PRINTS" id="PR00625">
    <property type="entry name" value="JDOMAIN"/>
</dbReference>
<dbReference type="GO" id="GO:0005737">
    <property type="term" value="C:cytoplasm"/>
    <property type="evidence" value="ECO:0007669"/>
    <property type="project" value="UniProtKB-ARBA"/>
</dbReference>
<dbReference type="InterPro" id="IPR018253">
    <property type="entry name" value="DnaJ_domain_CS"/>
</dbReference>
<dbReference type="Bgee" id="ENSNBRG00000006914">
    <property type="expression patterns" value="Expressed in zone of skin and 8 other cell types or tissues"/>
</dbReference>
<dbReference type="SUPFAM" id="SSF46565">
    <property type="entry name" value="Chaperone J-domain"/>
    <property type="match status" value="1"/>
</dbReference>
<name>A0A3Q4GHX3_NEOBR</name>
<dbReference type="Ensembl" id="ENSNBRT00000009081.1">
    <property type="protein sequence ID" value="ENSNBRP00000008825.1"/>
    <property type="gene ID" value="ENSNBRG00000006914.1"/>
</dbReference>
<dbReference type="Gene3D" id="1.10.287.110">
    <property type="entry name" value="DnaJ domain"/>
    <property type="match status" value="1"/>
</dbReference>
<dbReference type="PROSITE" id="PS50076">
    <property type="entry name" value="DNAJ_2"/>
    <property type="match status" value="1"/>
</dbReference>
<feature type="domain" description="J" evidence="6">
    <location>
        <begin position="17"/>
        <end position="82"/>
    </location>
</feature>
<dbReference type="GO" id="GO:0016020">
    <property type="term" value="C:membrane"/>
    <property type="evidence" value="ECO:0007669"/>
    <property type="project" value="UniProtKB-SubCell"/>
</dbReference>
<dbReference type="InterPro" id="IPR001623">
    <property type="entry name" value="DnaJ_domain"/>
</dbReference>
<dbReference type="GeneTree" id="ENSGT00940000164252"/>
<comment type="subcellular location">
    <subcellularLocation>
        <location evidence="1">Membrane</location>
        <topology evidence="1">Lipid-anchor</topology>
    </subcellularLocation>
</comment>
<protein>
    <submittedName>
        <fullName evidence="7">DnaJ (Hsp40) homolog, subfamily C, member 5 gamma b</fullName>
    </submittedName>
</protein>
<reference evidence="7" key="1">
    <citation type="submission" date="2025-08" db="UniProtKB">
        <authorList>
            <consortium name="Ensembl"/>
        </authorList>
    </citation>
    <scope>IDENTIFICATION</scope>
</reference>
<keyword evidence="3" id="KW-0564">Palmitate</keyword>
<reference evidence="7" key="2">
    <citation type="submission" date="2025-09" db="UniProtKB">
        <authorList>
            <consortium name="Ensembl"/>
        </authorList>
    </citation>
    <scope>IDENTIFICATION</scope>
</reference>
<evidence type="ECO:0000313" key="8">
    <source>
        <dbReference type="Proteomes" id="UP000261580"/>
    </source>
</evidence>
<accession>A0A3Q4GHX3</accession>
<dbReference type="AlphaFoldDB" id="A0A3Q4GHX3"/>
<evidence type="ECO:0000256" key="2">
    <source>
        <dbReference type="ARBA" id="ARBA00023136"/>
    </source>
</evidence>
<keyword evidence="4" id="KW-0143">Chaperone</keyword>
<dbReference type="Proteomes" id="UP000261580">
    <property type="component" value="Unassembled WGS sequence"/>
</dbReference>
<dbReference type="InterPro" id="IPR051434">
    <property type="entry name" value="DnaJ_C_subfamily_member5"/>
</dbReference>
<dbReference type="OMA" id="WFKALFC"/>
<dbReference type="PANTHER" id="PTHR44027">
    <property type="entry name" value="DNAJ HOMOLOG SUBFAMILY C MEMBER 5 HOMOLOG"/>
    <property type="match status" value="1"/>
</dbReference>
<proteinExistence type="predicted"/>
<dbReference type="STRING" id="32507.ENSNBRP00000008825"/>
<dbReference type="Pfam" id="PF00226">
    <property type="entry name" value="DnaJ"/>
    <property type="match status" value="1"/>
</dbReference>
<evidence type="ECO:0000256" key="5">
    <source>
        <dbReference type="ARBA" id="ARBA00023288"/>
    </source>
</evidence>
<dbReference type="CDD" id="cd06257">
    <property type="entry name" value="DnaJ"/>
    <property type="match status" value="1"/>
</dbReference>
<evidence type="ECO:0000256" key="3">
    <source>
        <dbReference type="ARBA" id="ARBA00023139"/>
    </source>
</evidence>
<sequence length="181" mass="21109">MEDPNRPQRKMSTAGESLYKLLGVEKGASPDELKRAYRKMALRYHPDKNPDNPEAAEKFKEINNAHSILTDVDKRGIYDQYGSMGLSVAEQFGEEGVKYYFLMSKCWFKCPKTLLILTLCKPQDEEDNFIYMDPEDLEAQIREQDAGEELFYIHLRIYTVEQGSSLHRNKELELKMFLLEI</sequence>
<dbReference type="PANTHER" id="PTHR44027:SF2">
    <property type="entry name" value="DNAJ HOMOLOG SUBFAMILY C MEMBER 5G"/>
    <property type="match status" value="1"/>
</dbReference>
<evidence type="ECO:0000313" key="7">
    <source>
        <dbReference type="Ensembl" id="ENSNBRP00000008825.1"/>
    </source>
</evidence>
<keyword evidence="8" id="KW-1185">Reference proteome</keyword>
<keyword evidence="5" id="KW-0449">Lipoprotein</keyword>
<keyword evidence="2" id="KW-0472">Membrane</keyword>
<dbReference type="InterPro" id="IPR036869">
    <property type="entry name" value="J_dom_sf"/>
</dbReference>
<dbReference type="PROSITE" id="PS00636">
    <property type="entry name" value="DNAJ_1"/>
    <property type="match status" value="1"/>
</dbReference>
<evidence type="ECO:0000259" key="6">
    <source>
        <dbReference type="PROSITE" id="PS50076"/>
    </source>
</evidence>
<evidence type="ECO:0000256" key="4">
    <source>
        <dbReference type="ARBA" id="ARBA00023186"/>
    </source>
</evidence>
<dbReference type="SMART" id="SM00271">
    <property type="entry name" value="DnaJ"/>
    <property type="match status" value="1"/>
</dbReference>